<comment type="caution">
    <text evidence="3">The sequence shown here is derived from an EMBL/GenBank/DDBJ whole genome shotgun (WGS) entry which is preliminary data.</text>
</comment>
<organism evidence="3 4">
    <name type="scientific">Paracidovorax wautersii</name>
    <dbReference type="NCBI Taxonomy" id="1177982"/>
    <lineage>
        <taxon>Bacteria</taxon>
        <taxon>Pseudomonadati</taxon>
        <taxon>Pseudomonadota</taxon>
        <taxon>Betaproteobacteria</taxon>
        <taxon>Burkholderiales</taxon>
        <taxon>Comamonadaceae</taxon>
        <taxon>Paracidovorax</taxon>
    </lineage>
</organism>
<evidence type="ECO:0000256" key="1">
    <source>
        <dbReference type="SAM" id="MobiDB-lite"/>
    </source>
</evidence>
<feature type="chain" id="PRO_5031133348" evidence="2">
    <location>
        <begin position="21"/>
        <end position="252"/>
    </location>
</feature>
<proteinExistence type="predicted"/>
<evidence type="ECO:0000256" key="2">
    <source>
        <dbReference type="SAM" id="SignalP"/>
    </source>
</evidence>
<reference evidence="4" key="1">
    <citation type="journal article" date="2020" name="MBio">
        <title>Horizontal gene transfer to a defensive symbiont with a reduced genome amongst a multipartite beetle microbiome.</title>
        <authorList>
            <person name="Waterworth S.C."/>
            <person name="Florez L.V."/>
            <person name="Rees E.R."/>
            <person name="Hertweck C."/>
            <person name="Kaltenpoth M."/>
            <person name="Kwan J.C."/>
        </authorList>
    </citation>
    <scope>NUCLEOTIDE SEQUENCE [LARGE SCALE GENOMIC DNA]</scope>
</reference>
<feature type="region of interest" description="Disordered" evidence="1">
    <location>
        <begin position="221"/>
        <end position="252"/>
    </location>
</feature>
<evidence type="ECO:0000313" key="3">
    <source>
        <dbReference type="EMBL" id="KAF1021332.1"/>
    </source>
</evidence>
<accession>A0A7V8FP33</accession>
<dbReference type="EMBL" id="WNDQ01000023">
    <property type="protein sequence ID" value="KAF1021332.1"/>
    <property type="molecule type" value="Genomic_DNA"/>
</dbReference>
<feature type="signal peptide" evidence="2">
    <location>
        <begin position="1"/>
        <end position="20"/>
    </location>
</feature>
<name>A0A7V8FP33_9BURK</name>
<evidence type="ECO:0000313" key="4">
    <source>
        <dbReference type="Proteomes" id="UP000461670"/>
    </source>
</evidence>
<dbReference type="Proteomes" id="UP000461670">
    <property type="component" value="Unassembled WGS sequence"/>
</dbReference>
<gene>
    <name evidence="3" type="ORF">GAK30_01953</name>
</gene>
<dbReference type="AlphaFoldDB" id="A0A7V8FP33"/>
<keyword evidence="2" id="KW-0732">Signal</keyword>
<sequence length="252" mass="26936">MNRFFVLALAALAAGLPAHAQVSVPGPSGALVYADGGNGRYQSLTFRRADGRVLSAFDDGLEFAYDPRHDADKLSPDRRYTFVSFSAQGEDGTAASSEYLCAFVRMDDGCVVHVAQGSVCGGQWQPPHRWTHADGRRAEPVTDHPPKMAEIVAAYASGHKDGSQVSQPRVLAYLAEGTSFDNLLACDPPGADNRNSYSKMLALLKADRDTQNAARLRAALKAGPRPAATHAVPDSPSATRKEVLDFLGSPRP</sequence>
<protein>
    <submittedName>
        <fullName evidence="3">Uncharacterized protein</fullName>
    </submittedName>
</protein>